<gene>
    <name evidence="4" type="ORF">B0W44_01210</name>
</gene>
<dbReference type="InterPro" id="IPR027417">
    <property type="entry name" value="P-loop_NTPase"/>
</dbReference>
<dbReference type="InterPro" id="IPR003439">
    <property type="entry name" value="ABC_transporter-like_ATP-bd"/>
</dbReference>
<dbReference type="AlphaFoldDB" id="A0A1U9K3J9"/>
<organism evidence="4 5">
    <name type="scientific">Novibacillus thermophilus</name>
    <dbReference type="NCBI Taxonomy" id="1471761"/>
    <lineage>
        <taxon>Bacteria</taxon>
        <taxon>Bacillati</taxon>
        <taxon>Bacillota</taxon>
        <taxon>Bacilli</taxon>
        <taxon>Bacillales</taxon>
        <taxon>Thermoactinomycetaceae</taxon>
        <taxon>Novibacillus</taxon>
    </lineage>
</organism>
<protein>
    <submittedName>
        <fullName evidence="4">ABC transporter</fullName>
    </submittedName>
</protein>
<dbReference type="GO" id="GO:0016887">
    <property type="term" value="F:ATP hydrolysis activity"/>
    <property type="evidence" value="ECO:0007669"/>
    <property type="project" value="InterPro"/>
</dbReference>
<proteinExistence type="predicted"/>
<sequence length="290" mass="32763">MTLEVEVNDVSLKYRRVEALKHVSFQLEGGKIYGLLGRNGAGKTSLLSLLASFREPTEGSIRIDGENPFENTRVMQNVSFIYQMDYSDETEKVNSMLKFVERYRPHFDRDYALHLAKRFNLPLDKAVNKLSKGMQSAFNATIGLASRSPLTIFDEAYLGMDAPTRDILYQELLEDQGRYPRTVIVSTHLVSEMDYLFDEILIIHRGSLILHEAYETLVSRGASITGPADEVDHFVGGLKKLNEQRLGNTKSVTVYGELSEEQKKDAQQKGLEVGPVSLQDLFIYLTGEEN</sequence>
<dbReference type="Pfam" id="PF00005">
    <property type="entry name" value="ABC_tran"/>
    <property type="match status" value="1"/>
</dbReference>
<dbReference type="SMART" id="SM00382">
    <property type="entry name" value="AAA"/>
    <property type="match status" value="1"/>
</dbReference>
<evidence type="ECO:0000256" key="1">
    <source>
        <dbReference type="ARBA" id="ARBA00022741"/>
    </source>
</evidence>
<dbReference type="PROSITE" id="PS50893">
    <property type="entry name" value="ABC_TRANSPORTER_2"/>
    <property type="match status" value="1"/>
</dbReference>
<evidence type="ECO:0000259" key="3">
    <source>
        <dbReference type="PROSITE" id="PS50893"/>
    </source>
</evidence>
<dbReference type="PANTHER" id="PTHR43158">
    <property type="entry name" value="SKFA PEPTIDE EXPORT ATP-BINDING PROTEIN SKFE"/>
    <property type="match status" value="1"/>
</dbReference>
<dbReference type="InterPro" id="IPR003593">
    <property type="entry name" value="AAA+_ATPase"/>
</dbReference>
<keyword evidence="1" id="KW-0547">Nucleotide-binding</keyword>
<reference evidence="4 5" key="1">
    <citation type="journal article" date="2015" name="Int. J. Syst. Evol. Microbiol.">
        <title>Novibacillus thermophilus gen. nov., sp. nov., a Gram-staining-negative and moderately thermophilic member of the family Thermoactinomycetaceae.</title>
        <authorList>
            <person name="Yang G."/>
            <person name="Chen J."/>
            <person name="Zhou S."/>
        </authorList>
    </citation>
    <scope>NUCLEOTIDE SEQUENCE [LARGE SCALE GENOMIC DNA]</scope>
    <source>
        <strain evidence="4 5">SG-1</strain>
    </source>
</reference>
<dbReference type="EMBL" id="CP019699">
    <property type="protein sequence ID" value="AQS54606.1"/>
    <property type="molecule type" value="Genomic_DNA"/>
</dbReference>
<name>A0A1U9K3J9_9BACL</name>
<dbReference type="STRING" id="1471761.B0W44_01210"/>
<keyword evidence="5" id="KW-1185">Reference proteome</keyword>
<evidence type="ECO:0000313" key="5">
    <source>
        <dbReference type="Proteomes" id="UP000188603"/>
    </source>
</evidence>
<dbReference type="Gene3D" id="3.40.50.300">
    <property type="entry name" value="P-loop containing nucleotide triphosphate hydrolases"/>
    <property type="match status" value="1"/>
</dbReference>
<dbReference type="SUPFAM" id="SSF52540">
    <property type="entry name" value="P-loop containing nucleoside triphosphate hydrolases"/>
    <property type="match status" value="1"/>
</dbReference>
<dbReference type="OrthoDB" id="9804819at2"/>
<dbReference type="Proteomes" id="UP000188603">
    <property type="component" value="Chromosome"/>
</dbReference>
<feature type="domain" description="ABC transporter" evidence="3">
    <location>
        <begin position="5"/>
        <end position="230"/>
    </location>
</feature>
<accession>A0A1U9K3J9</accession>
<dbReference type="RefSeq" id="WP_077718426.1">
    <property type="nucleotide sequence ID" value="NZ_CP019699.1"/>
</dbReference>
<evidence type="ECO:0000313" key="4">
    <source>
        <dbReference type="EMBL" id="AQS54606.1"/>
    </source>
</evidence>
<dbReference type="KEGG" id="ntr:B0W44_01210"/>
<dbReference type="CDD" id="cd03230">
    <property type="entry name" value="ABC_DR_subfamily_A"/>
    <property type="match status" value="1"/>
</dbReference>
<dbReference type="PANTHER" id="PTHR43158:SF5">
    <property type="entry name" value="ABC TRANSPORTER, ATP-BINDING PROTEIN"/>
    <property type="match status" value="1"/>
</dbReference>
<keyword evidence="2" id="KW-0067">ATP-binding</keyword>
<dbReference type="GO" id="GO:0005524">
    <property type="term" value="F:ATP binding"/>
    <property type="evidence" value="ECO:0007669"/>
    <property type="project" value="UniProtKB-KW"/>
</dbReference>
<evidence type="ECO:0000256" key="2">
    <source>
        <dbReference type="ARBA" id="ARBA00022840"/>
    </source>
</evidence>